<evidence type="ECO:0000313" key="2">
    <source>
        <dbReference type="Proteomes" id="UP000304953"/>
    </source>
</evidence>
<keyword evidence="1" id="KW-0808">Transferase</keyword>
<dbReference type="EC" id="2.7.1.56" evidence="1"/>
<organism evidence="1 2">
    <name type="scientific">Petralouisia muris</name>
    <dbReference type="NCBI Taxonomy" id="3032872"/>
    <lineage>
        <taxon>Bacteria</taxon>
        <taxon>Bacillati</taxon>
        <taxon>Bacillota</taxon>
        <taxon>Clostridia</taxon>
        <taxon>Lachnospirales</taxon>
        <taxon>Lachnospiraceae</taxon>
        <taxon>Petralouisia</taxon>
    </lineage>
</organism>
<protein>
    <submittedName>
        <fullName evidence="1">1-phosphofructokinase</fullName>
        <ecNumber evidence="1">2.7.1.56</ecNumber>
    </submittedName>
</protein>
<evidence type="ECO:0000313" key="1">
    <source>
        <dbReference type="EMBL" id="TGY96042.1"/>
    </source>
</evidence>
<dbReference type="EMBL" id="SRYA01000021">
    <property type="protein sequence ID" value="TGY96042.1"/>
    <property type="molecule type" value="Genomic_DNA"/>
</dbReference>
<name>A0AC61RWE5_9FIRM</name>
<proteinExistence type="predicted"/>
<accession>A0AC61RWE5</accession>
<sequence length="303" mass="33035">MIYTVTFNPSLDYIVSVDDFTLGRVNRTTKELVYPGGKGVNVSLVLKNLGLENTALGFTAGFTGTEIERGLKEWGCLTDFIRIPEGMSRINMKLRSREESEINGQGPKISEEALEELYQKLDAMEPEDVLVLAGSIPNSMPNSSYEQILARVQAKNVRAVVDATGDLLVNVLKYHPFLIKPNNHELEEIFHVPMDSQETIVKHAKKMQEMGAQNVLISMAGDGAILVAADGSVWQSPAPKGKVVNSVGAGDSMVAGFITGYLKSKSYEEAFHMGICTGSASAFSERLATQAEVDGILEQMGWK</sequence>
<dbReference type="Proteomes" id="UP000304953">
    <property type="component" value="Unassembled WGS sequence"/>
</dbReference>
<reference evidence="1" key="1">
    <citation type="submission" date="2019-04" db="EMBL/GenBank/DDBJ databases">
        <title>Microbes associate with the intestines of laboratory mice.</title>
        <authorList>
            <person name="Navarre W."/>
            <person name="Wong E."/>
            <person name="Huang K."/>
            <person name="Tropini C."/>
            <person name="Ng K."/>
            <person name="Yu B."/>
        </authorList>
    </citation>
    <scope>NUCLEOTIDE SEQUENCE</scope>
    <source>
        <strain evidence="1">NM01_1-7b</strain>
    </source>
</reference>
<keyword evidence="2" id="KW-1185">Reference proteome</keyword>
<gene>
    <name evidence="1" type="primary">pfkB</name>
    <name evidence="1" type="ORF">E5329_12075</name>
</gene>
<comment type="caution">
    <text evidence="1">The sequence shown here is derived from an EMBL/GenBank/DDBJ whole genome shotgun (WGS) entry which is preliminary data.</text>
</comment>